<name>A0A1G6I9Y2_9BACT</name>
<dbReference type="EMBL" id="FMYP01000015">
    <property type="protein sequence ID" value="SDC02815.1"/>
    <property type="molecule type" value="Genomic_DNA"/>
</dbReference>
<dbReference type="OrthoDB" id="1494029at2"/>
<dbReference type="RefSeq" id="WP_125869781.1">
    <property type="nucleotide sequence ID" value="NZ_FMYP01000015.1"/>
</dbReference>
<organism evidence="2 3">
    <name type="scientific">Williamwhitmania taraxaci</name>
    <dbReference type="NCBI Taxonomy" id="1640674"/>
    <lineage>
        <taxon>Bacteria</taxon>
        <taxon>Pseudomonadati</taxon>
        <taxon>Bacteroidota</taxon>
        <taxon>Bacteroidia</taxon>
        <taxon>Bacteroidales</taxon>
        <taxon>Williamwhitmaniaceae</taxon>
        <taxon>Williamwhitmania</taxon>
    </lineage>
</organism>
<sequence length="244" mass="28658">MERQKHFIMLLIMLFSFSLVKASHKTDVYKAYISNDMNLWKSVIDEMNQQKTKSNDFRLELINYQYGYIGWCIGYKKNDVAEQYIQLGESNIAVLEKSGYKPSWINSYKSAFYGYKIGLNKLKAPFIGPKSVDCAKLSMKQDAENPYGFIQFANSQYYMPAVFGGSKSEALKYYIKAEKLMEKNQSQIKEDWNYLSLLSMIAIAYTELNDYKNAKEYYKKILNIEPNFLWVKNELYPKLLKKMK</sequence>
<dbReference type="InterPro" id="IPR019734">
    <property type="entry name" value="TPR_rpt"/>
</dbReference>
<dbReference type="PROSITE" id="PS50005">
    <property type="entry name" value="TPR"/>
    <property type="match status" value="1"/>
</dbReference>
<dbReference type="SUPFAM" id="SSF48452">
    <property type="entry name" value="TPR-like"/>
    <property type="match status" value="1"/>
</dbReference>
<dbReference type="SMART" id="SM00028">
    <property type="entry name" value="TPR"/>
    <property type="match status" value="1"/>
</dbReference>
<dbReference type="Gene3D" id="1.25.40.10">
    <property type="entry name" value="Tetratricopeptide repeat domain"/>
    <property type="match status" value="1"/>
</dbReference>
<evidence type="ECO:0000256" key="1">
    <source>
        <dbReference type="PROSITE-ProRule" id="PRU00339"/>
    </source>
</evidence>
<keyword evidence="1" id="KW-0802">TPR repeat</keyword>
<feature type="repeat" description="TPR" evidence="1">
    <location>
        <begin position="195"/>
        <end position="228"/>
    </location>
</feature>
<proteinExistence type="predicted"/>
<gene>
    <name evidence="2" type="ORF">SAMN05216323_10156</name>
</gene>
<evidence type="ECO:0000313" key="2">
    <source>
        <dbReference type="EMBL" id="SDC02815.1"/>
    </source>
</evidence>
<evidence type="ECO:0000313" key="3">
    <source>
        <dbReference type="Proteomes" id="UP000199452"/>
    </source>
</evidence>
<dbReference type="InterPro" id="IPR011990">
    <property type="entry name" value="TPR-like_helical_dom_sf"/>
</dbReference>
<dbReference type="Pfam" id="PF13181">
    <property type="entry name" value="TPR_8"/>
    <property type="match status" value="1"/>
</dbReference>
<dbReference type="AlphaFoldDB" id="A0A1G6I9Y2"/>
<keyword evidence="3" id="KW-1185">Reference proteome</keyword>
<protein>
    <submittedName>
        <fullName evidence="2">Tetratricopeptide repeat-containing protein</fullName>
    </submittedName>
</protein>
<accession>A0A1G6I9Y2</accession>
<reference evidence="2 3" key="1">
    <citation type="submission" date="2016-09" db="EMBL/GenBank/DDBJ databases">
        <authorList>
            <person name="Capua I."/>
            <person name="De Benedictis P."/>
            <person name="Joannis T."/>
            <person name="Lombin L.H."/>
            <person name="Cattoli G."/>
        </authorList>
    </citation>
    <scope>NUCLEOTIDE SEQUENCE [LARGE SCALE GENOMIC DNA]</scope>
    <source>
        <strain evidence="2 3">A7P-90m</strain>
    </source>
</reference>
<dbReference type="Proteomes" id="UP000199452">
    <property type="component" value="Unassembled WGS sequence"/>
</dbReference>
<dbReference type="STRING" id="1640674.SAMN05216323_10156"/>